<dbReference type="RefSeq" id="WP_142455772.1">
    <property type="nucleotide sequence ID" value="NZ_FXTP01000016.1"/>
</dbReference>
<dbReference type="EMBL" id="FXTP01000016">
    <property type="protein sequence ID" value="SMO93297.1"/>
    <property type="molecule type" value="Genomic_DNA"/>
</dbReference>
<feature type="transmembrane region" description="Helical" evidence="6">
    <location>
        <begin position="246"/>
        <end position="269"/>
    </location>
</feature>
<dbReference type="Proteomes" id="UP000317557">
    <property type="component" value="Unassembled WGS sequence"/>
</dbReference>
<dbReference type="InterPro" id="IPR017039">
    <property type="entry name" value="Virul_fac_BrkB"/>
</dbReference>
<proteinExistence type="predicted"/>
<dbReference type="AlphaFoldDB" id="A0A521FAU8"/>
<sequence length="300" mass="34214">MNTKKLLMFWELLKESFEYFIQNDPLRLSSSTSFFATFSLIPIIVLLLHAFSIVFDKQLLTEEVLSALESNLGEETTNYLSTILGNVQEIQQGVWITLGIILFLSFVATTLFMVVQRSFNQIWRVKSKEGVSYMFILKNRGISLLVILVTGLLFLVMLSLDIVISSLGENVLYIIPAIDQWLMDLLNFALSLGIFTLWFASMYKFLPDVILNWKTVWPGSFLTAVLFSIGQFILEHVLISGNIDNIYGASGSLVLLLLFIFYSSFILYYGACFVKTYAEHAAEELETTKFAVRYEIKKID</sequence>
<evidence type="ECO:0000256" key="1">
    <source>
        <dbReference type="ARBA" id="ARBA00004651"/>
    </source>
</evidence>
<evidence type="ECO:0000256" key="6">
    <source>
        <dbReference type="SAM" id="Phobius"/>
    </source>
</evidence>
<evidence type="ECO:0000313" key="7">
    <source>
        <dbReference type="EMBL" id="SMO93297.1"/>
    </source>
</evidence>
<feature type="transmembrane region" description="Helical" evidence="6">
    <location>
        <begin position="34"/>
        <end position="55"/>
    </location>
</feature>
<evidence type="ECO:0000256" key="5">
    <source>
        <dbReference type="ARBA" id="ARBA00023136"/>
    </source>
</evidence>
<keyword evidence="4 6" id="KW-1133">Transmembrane helix</keyword>
<comment type="subcellular location">
    <subcellularLocation>
        <location evidence="1">Cell membrane</location>
        <topology evidence="1">Multi-pass membrane protein</topology>
    </subcellularLocation>
</comment>
<evidence type="ECO:0000256" key="2">
    <source>
        <dbReference type="ARBA" id="ARBA00022475"/>
    </source>
</evidence>
<protein>
    <submittedName>
        <fullName evidence="7">Membrane protein</fullName>
    </submittedName>
</protein>
<name>A0A521FAU8_9BACT</name>
<accession>A0A521FAU8</accession>
<keyword evidence="3 6" id="KW-0812">Transmembrane</keyword>
<feature type="transmembrane region" description="Helical" evidence="6">
    <location>
        <begin position="94"/>
        <end position="115"/>
    </location>
</feature>
<feature type="transmembrane region" description="Helical" evidence="6">
    <location>
        <begin position="215"/>
        <end position="234"/>
    </location>
</feature>
<dbReference type="PANTHER" id="PTHR30213">
    <property type="entry name" value="INNER MEMBRANE PROTEIN YHJD"/>
    <property type="match status" value="1"/>
</dbReference>
<dbReference type="PANTHER" id="PTHR30213:SF1">
    <property type="entry name" value="INNER MEMBRANE PROTEIN YHJD"/>
    <property type="match status" value="1"/>
</dbReference>
<evidence type="ECO:0000256" key="4">
    <source>
        <dbReference type="ARBA" id="ARBA00022989"/>
    </source>
</evidence>
<gene>
    <name evidence="7" type="ORF">SAMN06265219_11665</name>
</gene>
<dbReference type="GO" id="GO:0005886">
    <property type="term" value="C:plasma membrane"/>
    <property type="evidence" value="ECO:0007669"/>
    <property type="project" value="UniProtKB-SubCell"/>
</dbReference>
<reference evidence="7 8" key="1">
    <citation type="submission" date="2017-05" db="EMBL/GenBank/DDBJ databases">
        <authorList>
            <person name="Varghese N."/>
            <person name="Submissions S."/>
        </authorList>
    </citation>
    <scope>NUCLEOTIDE SEQUENCE [LARGE SCALE GENOMIC DNA]</scope>
    <source>
        <strain evidence="7 8">DSM 21985</strain>
    </source>
</reference>
<keyword evidence="8" id="KW-1185">Reference proteome</keyword>
<feature type="transmembrane region" description="Helical" evidence="6">
    <location>
        <begin position="142"/>
        <end position="165"/>
    </location>
</feature>
<dbReference type="OrthoDB" id="9797028at2"/>
<evidence type="ECO:0000256" key="3">
    <source>
        <dbReference type="ARBA" id="ARBA00022692"/>
    </source>
</evidence>
<dbReference type="Pfam" id="PF03631">
    <property type="entry name" value="Virul_fac_BrkB"/>
    <property type="match status" value="1"/>
</dbReference>
<keyword evidence="2" id="KW-1003">Cell membrane</keyword>
<keyword evidence="5 6" id="KW-0472">Membrane</keyword>
<dbReference type="PIRSF" id="PIRSF035875">
    <property type="entry name" value="RNase_BN"/>
    <property type="match status" value="1"/>
</dbReference>
<organism evidence="7 8">
    <name type="scientific">Gracilimonas mengyeensis</name>
    <dbReference type="NCBI Taxonomy" id="1302730"/>
    <lineage>
        <taxon>Bacteria</taxon>
        <taxon>Pseudomonadati</taxon>
        <taxon>Balneolota</taxon>
        <taxon>Balneolia</taxon>
        <taxon>Balneolales</taxon>
        <taxon>Balneolaceae</taxon>
        <taxon>Gracilimonas</taxon>
    </lineage>
</organism>
<evidence type="ECO:0000313" key="8">
    <source>
        <dbReference type="Proteomes" id="UP000317557"/>
    </source>
</evidence>
<feature type="transmembrane region" description="Helical" evidence="6">
    <location>
        <begin position="185"/>
        <end position="203"/>
    </location>
</feature>